<evidence type="ECO:0000313" key="6">
    <source>
        <dbReference type="Proteomes" id="UP000436822"/>
    </source>
</evidence>
<dbReference type="PANTHER" id="PTHR11019:SF199">
    <property type="entry name" value="HTH-TYPE TRANSCRIPTIONAL REGULATOR NIMR"/>
    <property type="match status" value="1"/>
</dbReference>
<dbReference type="SMART" id="SM00342">
    <property type="entry name" value="HTH_ARAC"/>
    <property type="match status" value="1"/>
</dbReference>
<dbReference type="InterPro" id="IPR020449">
    <property type="entry name" value="Tscrpt_reg_AraC-type_HTH"/>
</dbReference>
<comment type="caution">
    <text evidence="5">The sequence shown here is derived from an EMBL/GenBank/DDBJ whole genome shotgun (WGS) entry which is preliminary data.</text>
</comment>
<gene>
    <name evidence="5" type="ORF">KIN_11370</name>
</gene>
<dbReference type="PROSITE" id="PS01124">
    <property type="entry name" value="HTH_ARAC_FAMILY_2"/>
    <property type="match status" value="1"/>
</dbReference>
<dbReference type="InterPro" id="IPR018062">
    <property type="entry name" value="HTH_AraC-typ_CS"/>
</dbReference>
<keyword evidence="1" id="KW-0805">Transcription regulation</keyword>
<dbReference type="PANTHER" id="PTHR11019">
    <property type="entry name" value="HTH-TYPE TRANSCRIPTIONAL REGULATOR NIMR"/>
    <property type="match status" value="1"/>
</dbReference>
<keyword evidence="2" id="KW-0238">DNA-binding</keyword>
<dbReference type="SUPFAM" id="SSF46689">
    <property type="entry name" value="Homeodomain-like"/>
    <property type="match status" value="1"/>
</dbReference>
<dbReference type="GO" id="GO:0043565">
    <property type="term" value="F:sequence-specific DNA binding"/>
    <property type="evidence" value="ECO:0007669"/>
    <property type="project" value="InterPro"/>
</dbReference>
<dbReference type="Pfam" id="PF12833">
    <property type="entry name" value="HTH_18"/>
    <property type="match status" value="1"/>
</dbReference>
<dbReference type="PRINTS" id="PR00032">
    <property type="entry name" value="HTHARAC"/>
</dbReference>
<dbReference type="InterPro" id="IPR009057">
    <property type="entry name" value="Homeodomain-like_sf"/>
</dbReference>
<reference evidence="5 6" key="1">
    <citation type="submission" date="2019-12" db="EMBL/GenBank/DDBJ databases">
        <title>Litoreibacter badius sp. nov., a novel bacteriochlorophyll a-containing bacterium in the genus Litoreibacter.</title>
        <authorList>
            <person name="Kanamuro M."/>
            <person name="Takabe Y."/>
            <person name="Mori K."/>
            <person name="Takaichi S."/>
            <person name="Hanada S."/>
        </authorList>
    </citation>
    <scope>NUCLEOTIDE SEQUENCE [LARGE SCALE GENOMIC DNA]</scope>
    <source>
        <strain evidence="5 6">K6</strain>
    </source>
</reference>
<proteinExistence type="predicted"/>
<sequence>MEPPAYCFHKTFAPSGPSAFQMERHYLLYALEGTLRLEAQGQRWTLPPARAALIQANEEVTITILSQLTSASVLFAPSFMSPPPQVLCVFDLSPLAHELIRECRDFGPDGGPLPVYAMTLFTTLAEVVLKLAQSPSKCVLPSPSSPALLRAVQLTEDQAHGAPTFTAIAKASNQSPRALARRFSSEMGMTWREVLRRIRIVRAVEMLAMTEASVTEIAHQVGYGSLSGFNAAFRDHMGLSPTEYRASFKR</sequence>
<protein>
    <submittedName>
        <fullName evidence="5">AraC family transcriptional regulator</fullName>
    </submittedName>
</protein>
<dbReference type="AlphaFoldDB" id="A0A6N6JCK6"/>
<dbReference type="OrthoDB" id="9816011at2"/>
<evidence type="ECO:0000259" key="4">
    <source>
        <dbReference type="PROSITE" id="PS01124"/>
    </source>
</evidence>
<organism evidence="5 6">
    <name type="scientific">Litoreibacter roseus</name>
    <dbReference type="NCBI Taxonomy" id="2601869"/>
    <lineage>
        <taxon>Bacteria</taxon>
        <taxon>Pseudomonadati</taxon>
        <taxon>Pseudomonadota</taxon>
        <taxon>Alphaproteobacteria</taxon>
        <taxon>Rhodobacterales</taxon>
        <taxon>Roseobacteraceae</taxon>
        <taxon>Litoreibacter</taxon>
    </lineage>
</organism>
<dbReference type="Gene3D" id="1.10.10.60">
    <property type="entry name" value="Homeodomain-like"/>
    <property type="match status" value="1"/>
</dbReference>
<dbReference type="RefSeq" id="WP_159804935.1">
    <property type="nucleotide sequence ID" value="NZ_BLJE01000001.1"/>
</dbReference>
<dbReference type="InterPro" id="IPR018060">
    <property type="entry name" value="HTH_AraC"/>
</dbReference>
<keyword evidence="3" id="KW-0804">Transcription</keyword>
<keyword evidence="6" id="KW-1185">Reference proteome</keyword>
<dbReference type="PROSITE" id="PS00041">
    <property type="entry name" value="HTH_ARAC_FAMILY_1"/>
    <property type="match status" value="1"/>
</dbReference>
<evidence type="ECO:0000256" key="3">
    <source>
        <dbReference type="ARBA" id="ARBA00023163"/>
    </source>
</evidence>
<feature type="domain" description="HTH araC/xylS-type" evidence="4">
    <location>
        <begin position="149"/>
        <end position="247"/>
    </location>
</feature>
<evidence type="ECO:0000256" key="2">
    <source>
        <dbReference type="ARBA" id="ARBA00023125"/>
    </source>
</evidence>
<evidence type="ECO:0000313" key="5">
    <source>
        <dbReference type="EMBL" id="GFE64063.1"/>
    </source>
</evidence>
<dbReference type="EMBL" id="BLJE01000001">
    <property type="protein sequence ID" value="GFE64063.1"/>
    <property type="molecule type" value="Genomic_DNA"/>
</dbReference>
<dbReference type="Proteomes" id="UP000436822">
    <property type="component" value="Unassembled WGS sequence"/>
</dbReference>
<dbReference type="GO" id="GO:0003700">
    <property type="term" value="F:DNA-binding transcription factor activity"/>
    <property type="evidence" value="ECO:0007669"/>
    <property type="project" value="InterPro"/>
</dbReference>
<evidence type="ECO:0000256" key="1">
    <source>
        <dbReference type="ARBA" id="ARBA00023015"/>
    </source>
</evidence>
<name>A0A6N6JCK6_9RHOB</name>
<accession>A0A6N6JCK6</accession>